<organism evidence="2 3">
    <name type="scientific">Aspergillus fumigatus (strain CBS 144.89 / FGSC A1163 / CEA10)</name>
    <name type="common">Neosartorya fumigata</name>
    <dbReference type="NCBI Taxonomy" id="451804"/>
    <lineage>
        <taxon>Eukaryota</taxon>
        <taxon>Fungi</taxon>
        <taxon>Dikarya</taxon>
        <taxon>Ascomycota</taxon>
        <taxon>Pezizomycotina</taxon>
        <taxon>Eurotiomycetes</taxon>
        <taxon>Eurotiomycetidae</taxon>
        <taxon>Eurotiales</taxon>
        <taxon>Aspergillaceae</taxon>
        <taxon>Aspergillus</taxon>
        <taxon>Aspergillus subgen. Fumigati</taxon>
    </lineage>
</organism>
<protein>
    <submittedName>
        <fullName evidence="2">Integral membrane protein</fullName>
    </submittedName>
</protein>
<dbReference type="VEuPathDB" id="FungiDB:AFUB_061990"/>
<accession>B0Y2J0</accession>
<reference evidence="2 3" key="1">
    <citation type="journal article" date="2008" name="PLoS Genet.">
        <title>Genomic islands in the pathogenic filamentous fungus Aspergillus fumigatus.</title>
        <authorList>
            <person name="Fedorova N.D."/>
            <person name="Khaldi N."/>
            <person name="Joardar V.S."/>
            <person name="Maiti R."/>
            <person name="Amedeo P."/>
            <person name="Anderson M.J."/>
            <person name="Crabtree J."/>
            <person name="Silva J.C."/>
            <person name="Badger J.H."/>
            <person name="Albarraq A."/>
            <person name="Angiuoli S."/>
            <person name="Bussey H."/>
            <person name="Bowyer P."/>
            <person name="Cotty P.J."/>
            <person name="Dyer P.S."/>
            <person name="Egan A."/>
            <person name="Galens K."/>
            <person name="Fraser-Liggett C.M."/>
            <person name="Haas B.J."/>
            <person name="Inman J.M."/>
            <person name="Kent R."/>
            <person name="Lemieux S."/>
            <person name="Malavazi I."/>
            <person name="Orvis J."/>
            <person name="Roemer T."/>
            <person name="Ronning C.M."/>
            <person name="Sundaram J.P."/>
            <person name="Sutton G."/>
            <person name="Turner G."/>
            <person name="Venter J.C."/>
            <person name="White O.R."/>
            <person name="Whitty B.R."/>
            <person name="Youngman P."/>
            <person name="Wolfe K.H."/>
            <person name="Goldman G.H."/>
            <person name="Wortman J.R."/>
            <person name="Jiang B."/>
            <person name="Denning D.W."/>
            <person name="Nierman W.C."/>
        </authorList>
    </citation>
    <scope>NUCLEOTIDE SEQUENCE [LARGE SCALE GENOMIC DNA]</scope>
    <source>
        <strain evidence="3">CBS 144.89 / FGSC A1163 / CEA10</strain>
    </source>
</reference>
<dbReference type="Proteomes" id="UP000001699">
    <property type="component" value="Unassembled WGS sequence"/>
</dbReference>
<evidence type="ECO:0000256" key="1">
    <source>
        <dbReference type="SAM" id="Phobius"/>
    </source>
</evidence>
<dbReference type="EMBL" id="DS499597">
    <property type="protein sequence ID" value="EDP52161.1"/>
    <property type="molecule type" value="Genomic_DNA"/>
</dbReference>
<keyword evidence="3" id="KW-1185">Reference proteome</keyword>
<feature type="transmembrane region" description="Helical" evidence="1">
    <location>
        <begin position="94"/>
        <end position="113"/>
    </location>
</feature>
<keyword evidence="1" id="KW-0812">Transmembrane</keyword>
<feature type="transmembrane region" description="Helical" evidence="1">
    <location>
        <begin position="49"/>
        <end position="74"/>
    </location>
</feature>
<sequence length="153" mass="16203">MSGLDPNWYPATITGFGGAFALVQQVPSAGFGAILFMRVRLVVLSRQDPIKWVLLVLPFYHALTAEILALFMVLGGGHGVPSSTTEVPADPCGITHGVFAGVTALTCCVLLLTQGCQLPRLLQRSLIDTAWPRKTAASDSGTPMALFPACYQG</sequence>
<evidence type="ECO:0000313" key="2">
    <source>
        <dbReference type="EMBL" id="EDP52161.1"/>
    </source>
</evidence>
<name>B0Y2J0_ASPFC</name>
<proteinExistence type="predicted"/>
<keyword evidence="1" id="KW-0472">Membrane</keyword>
<keyword evidence="1" id="KW-1133">Transmembrane helix</keyword>
<gene>
    <name evidence="2" type="ORF">AFUB_061990</name>
</gene>
<feature type="transmembrane region" description="Helical" evidence="1">
    <location>
        <begin position="12"/>
        <end position="37"/>
    </location>
</feature>
<dbReference type="AlphaFoldDB" id="B0Y2J0"/>
<dbReference type="HOGENOM" id="CLU_1712832_0_0_1"/>
<evidence type="ECO:0000313" key="3">
    <source>
        <dbReference type="Proteomes" id="UP000001699"/>
    </source>
</evidence>